<organism evidence="2 3">
    <name type="scientific">Puccinia graminis f. sp. tritici</name>
    <dbReference type="NCBI Taxonomy" id="56615"/>
    <lineage>
        <taxon>Eukaryota</taxon>
        <taxon>Fungi</taxon>
        <taxon>Dikarya</taxon>
        <taxon>Basidiomycota</taxon>
        <taxon>Pucciniomycotina</taxon>
        <taxon>Pucciniomycetes</taxon>
        <taxon>Pucciniales</taxon>
        <taxon>Pucciniaceae</taxon>
        <taxon>Puccinia</taxon>
    </lineage>
</organism>
<feature type="compositionally biased region" description="Polar residues" evidence="1">
    <location>
        <begin position="1"/>
        <end position="18"/>
    </location>
</feature>
<evidence type="ECO:0000313" key="2">
    <source>
        <dbReference type="EMBL" id="KAA1133919.1"/>
    </source>
</evidence>
<reference evidence="2 3" key="1">
    <citation type="submission" date="2019-05" db="EMBL/GenBank/DDBJ databases">
        <title>Emergence of the Ug99 lineage of the wheat stem rust pathogen through somatic hybridization.</title>
        <authorList>
            <person name="Li F."/>
            <person name="Upadhyaya N.M."/>
            <person name="Sperschneider J."/>
            <person name="Matny O."/>
            <person name="Nguyen-Phuc H."/>
            <person name="Mago R."/>
            <person name="Raley C."/>
            <person name="Miller M.E."/>
            <person name="Silverstein K.A.T."/>
            <person name="Henningsen E."/>
            <person name="Hirsch C.D."/>
            <person name="Visser B."/>
            <person name="Pretorius Z.A."/>
            <person name="Steffenson B.J."/>
            <person name="Schwessinger B."/>
            <person name="Dodds P.N."/>
            <person name="Figueroa M."/>
        </authorList>
    </citation>
    <scope>NUCLEOTIDE SEQUENCE [LARGE SCALE GENOMIC DNA]</scope>
    <source>
        <strain evidence="2 3">Ug99</strain>
    </source>
</reference>
<dbReference type="Proteomes" id="UP000325313">
    <property type="component" value="Unassembled WGS sequence"/>
</dbReference>
<evidence type="ECO:0000256" key="1">
    <source>
        <dbReference type="SAM" id="MobiDB-lite"/>
    </source>
</evidence>
<dbReference type="AlphaFoldDB" id="A0A5B0S8X8"/>
<evidence type="ECO:0000313" key="3">
    <source>
        <dbReference type="Proteomes" id="UP000325313"/>
    </source>
</evidence>
<proteinExistence type="predicted"/>
<name>A0A5B0S8X8_PUCGR</name>
<protein>
    <submittedName>
        <fullName evidence="2">Uncharacterized protein</fullName>
    </submittedName>
</protein>
<dbReference type="EMBL" id="VDEP01000070">
    <property type="protein sequence ID" value="KAA1133919.1"/>
    <property type="molecule type" value="Genomic_DNA"/>
</dbReference>
<comment type="caution">
    <text evidence="2">The sequence shown here is derived from an EMBL/GenBank/DDBJ whole genome shotgun (WGS) entry which is preliminary data.</text>
</comment>
<feature type="region of interest" description="Disordered" evidence="1">
    <location>
        <begin position="1"/>
        <end position="50"/>
    </location>
</feature>
<sequence>MSFSAADTQPSCSSTLSAADTPPFVPRFPNQQHPPRPGRNHNRGQVTPSASHARLSLVVVFRRRSWFFRLRASSSWSDCECPSVLIPPPSPIIATSPILAPILAPSPIPPSAANSNTPWA</sequence>
<gene>
    <name evidence="2" type="ORF">PGTUg99_031961</name>
</gene>
<accession>A0A5B0S8X8</accession>